<feature type="domain" description="Acyl-CoA dehydrogenase/oxidase C-terminal" evidence="6">
    <location>
        <begin position="232"/>
        <end position="381"/>
    </location>
</feature>
<evidence type="ECO:0000256" key="2">
    <source>
        <dbReference type="ARBA" id="ARBA00009347"/>
    </source>
</evidence>
<dbReference type="PANTHER" id="PTHR43884">
    <property type="entry name" value="ACYL-COA DEHYDROGENASE"/>
    <property type="match status" value="1"/>
</dbReference>
<evidence type="ECO:0000313" key="9">
    <source>
        <dbReference type="EMBL" id="UTW08884.1"/>
    </source>
</evidence>
<dbReference type="Gene3D" id="2.40.110.10">
    <property type="entry name" value="Butyryl-CoA Dehydrogenase, subunit A, domain 2"/>
    <property type="match status" value="1"/>
</dbReference>
<evidence type="ECO:0000259" key="6">
    <source>
        <dbReference type="Pfam" id="PF00441"/>
    </source>
</evidence>
<dbReference type="EMBL" id="CP073346">
    <property type="protein sequence ID" value="UTW08884.1"/>
    <property type="molecule type" value="Genomic_DNA"/>
</dbReference>
<name>A0ABY5HC21_9PSED</name>
<keyword evidence="10" id="KW-1185">Reference proteome</keyword>
<dbReference type="Gene3D" id="1.10.540.10">
    <property type="entry name" value="Acyl-CoA dehydrogenase/oxidase, N-terminal domain"/>
    <property type="match status" value="1"/>
</dbReference>
<dbReference type="InterPro" id="IPR037069">
    <property type="entry name" value="AcylCoA_DH/ox_N_sf"/>
</dbReference>
<dbReference type="InterPro" id="IPR013786">
    <property type="entry name" value="AcylCoA_DH/ox_N"/>
</dbReference>
<evidence type="ECO:0000259" key="8">
    <source>
        <dbReference type="Pfam" id="PF02771"/>
    </source>
</evidence>
<feature type="domain" description="Acyl-CoA dehydrogenase/oxidase N-terminal" evidence="8">
    <location>
        <begin position="12"/>
        <end position="114"/>
    </location>
</feature>
<comment type="cofactor">
    <cofactor evidence="1 5">
        <name>FAD</name>
        <dbReference type="ChEBI" id="CHEBI:57692"/>
    </cofactor>
</comment>
<dbReference type="SUPFAM" id="SSF56645">
    <property type="entry name" value="Acyl-CoA dehydrogenase NM domain-like"/>
    <property type="match status" value="1"/>
</dbReference>
<reference evidence="9" key="1">
    <citation type="submission" date="2021-04" db="EMBL/GenBank/DDBJ databases">
        <title>Oceanospirillales bacteria with DddD are important DMSP degraders in coastal seawater.</title>
        <authorList>
            <person name="Liu J."/>
        </authorList>
    </citation>
    <scope>NUCLEOTIDE SEQUENCE</scope>
    <source>
        <strain evidence="9">D13-4</strain>
    </source>
</reference>
<sequence length="392" mass="42349">MSHDVDEMEVVVGVKRFLQSEVIPRVAEIEAGDEFPQDILDKMAELGLFGMPVPEEFGGINLSLAEYVAIMEELAAGWSSLPSFLNSHCTVARILTLFGTDAQKSNYLPRLADGSGRGAISLTEPGAGSDLKSIRTTARENADGSYTLSGDKVFITNGMRAGLHLVLARTIPAGNASSTESNISLFILERDTPGFELTRLIDKMAFHHVDTAELRFENVQLPKESLVGGVIGKGLSQLLSVIEVGRIAMAGSAVGLARAALDTALRYSQERQAFGVPICKHQAIQIHLANMGTELTAARCLVREAVRQKEKLGRADMMASMAKVFATEAGINITREAMRVLGGYGYVAEFPAERFYREAPLYMLTEGSNEIQRNIIARGMLASDGPTLLGLV</sequence>
<dbReference type="Pfam" id="PF02771">
    <property type="entry name" value="Acyl-CoA_dh_N"/>
    <property type="match status" value="1"/>
</dbReference>
<dbReference type="PIRSF" id="PIRSF016578">
    <property type="entry name" value="HsaA"/>
    <property type="match status" value="1"/>
</dbReference>
<dbReference type="RefSeq" id="WP_255839559.1">
    <property type="nucleotide sequence ID" value="NZ_CP073346.1"/>
</dbReference>
<evidence type="ECO:0000256" key="3">
    <source>
        <dbReference type="ARBA" id="ARBA00022630"/>
    </source>
</evidence>
<organism evidence="9 10">
    <name type="scientific">Pseudomonas benzenivorans</name>
    <dbReference type="NCBI Taxonomy" id="556533"/>
    <lineage>
        <taxon>Bacteria</taxon>
        <taxon>Pseudomonadati</taxon>
        <taxon>Pseudomonadota</taxon>
        <taxon>Gammaproteobacteria</taxon>
        <taxon>Pseudomonadales</taxon>
        <taxon>Pseudomonadaceae</taxon>
        <taxon>Pseudomonas</taxon>
    </lineage>
</organism>
<evidence type="ECO:0000259" key="7">
    <source>
        <dbReference type="Pfam" id="PF02770"/>
    </source>
</evidence>
<dbReference type="Pfam" id="PF02770">
    <property type="entry name" value="Acyl-CoA_dh_M"/>
    <property type="match status" value="1"/>
</dbReference>
<evidence type="ECO:0000256" key="5">
    <source>
        <dbReference type="RuleBase" id="RU362125"/>
    </source>
</evidence>
<evidence type="ECO:0000313" key="10">
    <source>
        <dbReference type="Proteomes" id="UP001059672"/>
    </source>
</evidence>
<proteinExistence type="inferred from homology"/>
<comment type="similarity">
    <text evidence="2 5">Belongs to the acyl-CoA dehydrogenase family.</text>
</comment>
<dbReference type="InterPro" id="IPR009100">
    <property type="entry name" value="AcylCoA_DH/oxidase_NM_dom_sf"/>
</dbReference>
<dbReference type="InterPro" id="IPR036250">
    <property type="entry name" value="AcylCo_DH-like_C"/>
</dbReference>
<dbReference type="Gene3D" id="1.20.140.10">
    <property type="entry name" value="Butyryl-CoA Dehydrogenase, subunit A, domain 3"/>
    <property type="match status" value="1"/>
</dbReference>
<evidence type="ECO:0000256" key="4">
    <source>
        <dbReference type="ARBA" id="ARBA00022827"/>
    </source>
</evidence>
<protein>
    <submittedName>
        <fullName evidence="9">Acyl-CoA dehydrogenase family protein</fullName>
    </submittedName>
</protein>
<keyword evidence="4 5" id="KW-0274">FAD</keyword>
<gene>
    <name evidence="9" type="ORF">KDW96_06115</name>
</gene>
<dbReference type="InterPro" id="IPR006091">
    <property type="entry name" value="Acyl-CoA_Oxase/DH_mid-dom"/>
</dbReference>
<evidence type="ECO:0000256" key="1">
    <source>
        <dbReference type="ARBA" id="ARBA00001974"/>
    </source>
</evidence>
<dbReference type="InterPro" id="IPR009075">
    <property type="entry name" value="AcylCo_DH/oxidase_C"/>
</dbReference>
<feature type="domain" description="Acyl-CoA oxidase/dehydrogenase middle" evidence="7">
    <location>
        <begin position="119"/>
        <end position="219"/>
    </location>
</feature>
<accession>A0ABY5HC21</accession>
<keyword evidence="5" id="KW-0560">Oxidoreductase</keyword>
<dbReference type="InterPro" id="IPR046373">
    <property type="entry name" value="Acyl-CoA_Oxase/DH_mid-dom_sf"/>
</dbReference>
<dbReference type="Proteomes" id="UP001059672">
    <property type="component" value="Chromosome"/>
</dbReference>
<dbReference type="SUPFAM" id="SSF47203">
    <property type="entry name" value="Acyl-CoA dehydrogenase C-terminal domain-like"/>
    <property type="match status" value="1"/>
</dbReference>
<dbReference type="PANTHER" id="PTHR43884:SF12">
    <property type="entry name" value="ISOVALERYL-COA DEHYDROGENASE, MITOCHONDRIAL-RELATED"/>
    <property type="match status" value="1"/>
</dbReference>
<keyword evidence="3 5" id="KW-0285">Flavoprotein</keyword>
<dbReference type="Pfam" id="PF00441">
    <property type="entry name" value="Acyl-CoA_dh_1"/>
    <property type="match status" value="1"/>
</dbReference>